<evidence type="ECO:0000259" key="3">
    <source>
        <dbReference type="Pfam" id="PF13193"/>
    </source>
</evidence>
<dbReference type="PANTHER" id="PTHR44378">
    <property type="entry name" value="ACYL-ACTIVATING ENZYME 17, PEROXISOMAL-RELATED"/>
    <property type="match status" value="1"/>
</dbReference>
<dbReference type="Pfam" id="PF00501">
    <property type="entry name" value="AMP-binding"/>
    <property type="match status" value="1"/>
</dbReference>
<accession>I0YMU9</accession>
<feature type="domain" description="AMP-dependent synthetase/ligase" evidence="2">
    <location>
        <begin position="138"/>
        <end position="520"/>
    </location>
</feature>
<comment type="caution">
    <text evidence="5">The sequence shown here is derived from an EMBL/GenBank/DDBJ whole genome shotgun (WGS) entry which is preliminary data.</text>
</comment>
<dbReference type="InterPro" id="IPR042099">
    <property type="entry name" value="ANL_N_sf"/>
</dbReference>
<dbReference type="InterPro" id="IPR045851">
    <property type="entry name" value="AMP-bd_C_sf"/>
</dbReference>
<reference evidence="5 6" key="1">
    <citation type="journal article" date="2012" name="Genome Biol.">
        <title>The genome of the polar eukaryotic microalga coccomyxa subellipsoidea reveals traits of cold adaptation.</title>
        <authorList>
            <person name="Blanc G."/>
            <person name="Agarkova I."/>
            <person name="Grimwood J."/>
            <person name="Kuo A."/>
            <person name="Brueggeman A."/>
            <person name="Dunigan D."/>
            <person name="Gurnon J."/>
            <person name="Ladunga I."/>
            <person name="Lindquist E."/>
            <person name="Lucas S."/>
            <person name="Pangilinan J."/>
            <person name="Proschold T."/>
            <person name="Salamov A."/>
            <person name="Schmutz J."/>
            <person name="Weeks D."/>
            <person name="Yamada T."/>
            <person name="Claverie J.M."/>
            <person name="Grigoriev I."/>
            <person name="Van Etten J."/>
            <person name="Lomsadze A."/>
            <person name="Borodovsky M."/>
        </authorList>
    </citation>
    <scope>NUCLEOTIDE SEQUENCE [LARGE SCALE GENOMIC DNA]</scope>
    <source>
        <strain evidence="5 6">C-169</strain>
    </source>
</reference>
<comment type="similarity">
    <text evidence="1">Belongs to the ATP-dependent AMP-binding enzyme family.</text>
</comment>
<protein>
    <submittedName>
        <fullName evidence="5">Acetyl-CoA synthetase-like protein</fullName>
    </submittedName>
</protein>
<dbReference type="InterPro" id="IPR025110">
    <property type="entry name" value="AMP-bd_C"/>
</dbReference>
<dbReference type="AlphaFoldDB" id="I0YMU9"/>
<evidence type="ECO:0000313" key="6">
    <source>
        <dbReference type="Proteomes" id="UP000007264"/>
    </source>
</evidence>
<dbReference type="Gene3D" id="3.40.50.12780">
    <property type="entry name" value="N-terminal domain of ligase-like"/>
    <property type="match status" value="1"/>
</dbReference>
<dbReference type="PROSITE" id="PS00455">
    <property type="entry name" value="AMP_BINDING"/>
    <property type="match status" value="1"/>
</dbReference>
<evidence type="ECO:0000259" key="4">
    <source>
        <dbReference type="Pfam" id="PF16177"/>
    </source>
</evidence>
<dbReference type="Gene3D" id="3.30.300.30">
    <property type="match status" value="1"/>
</dbReference>
<feature type="domain" description="Acetyl-coenzyme A synthetase N-terminal" evidence="4">
    <location>
        <begin position="82"/>
        <end position="133"/>
    </location>
</feature>
<dbReference type="PANTHER" id="PTHR44378:SF2">
    <property type="entry name" value="ACYL-ACTIVATING ENZYME 17, PEROXISOMAL-RELATED"/>
    <property type="match status" value="1"/>
</dbReference>
<dbReference type="InterPro" id="IPR000873">
    <property type="entry name" value="AMP-dep_synth/lig_dom"/>
</dbReference>
<dbReference type="RefSeq" id="XP_005644262.1">
    <property type="nucleotide sequence ID" value="XM_005644205.1"/>
</dbReference>
<dbReference type="eggNOG" id="KOG1175">
    <property type="taxonomic scope" value="Eukaryota"/>
</dbReference>
<keyword evidence="6" id="KW-1185">Reference proteome</keyword>
<dbReference type="EMBL" id="AGSI01000018">
    <property type="protein sequence ID" value="EIE19718.1"/>
    <property type="molecule type" value="Genomic_DNA"/>
</dbReference>
<feature type="domain" description="AMP-binding enzyme C-terminal" evidence="3">
    <location>
        <begin position="609"/>
        <end position="682"/>
    </location>
</feature>
<dbReference type="Pfam" id="PF13193">
    <property type="entry name" value="AMP-binding_C"/>
    <property type="match status" value="1"/>
</dbReference>
<evidence type="ECO:0000259" key="2">
    <source>
        <dbReference type="Pfam" id="PF00501"/>
    </source>
</evidence>
<dbReference type="STRING" id="574566.I0YMU9"/>
<dbReference type="InterPro" id="IPR032387">
    <property type="entry name" value="ACAS_N"/>
</dbReference>
<evidence type="ECO:0000313" key="5">
    <source>
        <dbReference type="EMBL" id="EIE19718.1"/>
    </source>
</evidence>
<dbReference type="OrthoDB" id="10253115at2759"/>
<dbReference type="InterPro" id="IPR020845">
    <property type="entry name" value="AMP-binding_CS"/>
</dbReference>
<gene>
    <name evidence="5" type="ORF">COCSUDRAFT_19297</name>
</gene>
<organism evidence="5 6">
    <name type="scientific">Coccomyxa subellipsoidea (strain C-169)</name>
    <name type="common">Green microalga</name>
    <dbReference type="NCBI Taxonomy" id="574566"/>
    <lineage>
        <taxon>Eukaryota</taxon>
        <taxon>Viridiplantae</taxon>
        <taxon>Chlorophyta</taxon>
        <taxon>core chlorophytes</taxon>
        <taxon>Trebouxiophyceae</taxon>
        <taxon>Trebouxiophyceae incertae sedis</taxon>
        <taxon>Coccomyxaceae</taxon>
        <taxon>Coccomyxa</taxon>
        <taxon>Coccomyxa subellipsoidea</taxon>
    </lineage>
</organism>
<proteinExistence type="inferred from homology"/>
<sequence>VWRYLSKYVLQPDHPFALHSMLLKLVFSSWNAEVKGPIPVWMPTSEGIRDTNLAAFMSSFQAEEWLRGKTGNPQVDLDLLQRISHSDPEAFWPPVLAHLRIHFHQRPSRIFEHASNPDDMRWLPGARLNIAESALCVRDQDAPALLWAEEESPDIIHALTLGELRLRAQHFAAALRAAGHTPGQAIAIDMPMTVEAVVAYFGIVLAGCAAVSIADSFAAAEIAMRLRISNAAAIVTQDVIGRGKKLHRLYARVVEADAPRAIVVPANAICDGFHEGLVGLGQVSLRRGDVSWEDFLKGAPLHASFQAHVADASDVTNILFSSGTTGEPKAIPWTHVTPMRCGVDAWAQQDVRRGDVVAWPTNLGWMMGPWLLYAALLNGAAVALQNCVQGSPLARPFGIFVERAQVNVLGLVPSIAKAWRASGCMKGLKWASLRCYSSTGEASAPEDYHWLMARGGYKPVIEICGGTEIGGGFLAGCMLQPQSPSTFSTPTMGSNFVLLTASGRQSMHGDRAAVVGELAVVPPLLGSSQRLLNRDHHSVYYKDMDVVAGTYLPLRRHGDEFERLPNGYYKALGRCDDTMNLGGIKASFLLPACLPLDVSSVELERACMESVPSIIEAAAVSVPAPGGGPEQLVLFLVPRGKRESTDAVKRQCQAAIRSKLNPLFKVERVLWRDSLPRTASNKVMRRLLRDELRSHSRL</sequence>
<dbReference type="KEGG" id="csl:COCSUDRAFT_19297"/>
<feature type="non-terminal residue" evidence="5">
    <location>
        <position position="1"/>
    </location>
</feature>
<evidence type="ECO:0000256" key="1">
    <source>
        <dbReference type="ARBA" id="ARBA00006432"/>
    </source>
</evidence>
<dbReference type="Proteomes" id="UP000007264">
    <property type="component" value="Unassembled WGS sequence"/>
</dbReference>
<name>I0YMU9_COCSC</name>
<dbReference type="SUPFAM" id="SSF56801">
    <property type="entry name" value="Acetyl-CoA synthetase-like"/>
    <property type="match status" value="1"/>
</dbReference>
<dbReference type="GeneID" id="17037690"/>
<dbReference type="Pfam" id="PF16177">
    <property type="entry name" value="ACAS_N"/>
    <property type="match status" value="1"/>
</dbReference>